<dbReference type="Proteomes" id="UP000242146">
    <property type="component" value="Unassembled WGS sequence"/>
</dbReference>
<dbReference type="OrthoDB" id="2279179at2759"/>
<comment type="caution">
    <text evidence="2">The sequence shown here is derived from an EMBL/GenBank/DDBJ whole genome shotgun (WGS) entry which is preliminary data.</text>
</comment>
<evidence type="ECO:0000313" key="3">
    <source>
        <dbReference type="Proteomes" id="UP000242146"/>
    </source>
</evidence>
<sequence length="149" mass="16279">MVLSQMIEAPTHNYNVTSPISNGPYVVNQILPCTIRVFSNVDTSRLDLSIRLEMVTPATPASPTPSGNASTSTSPSSNGTFVITDHADVSKTDAYLKQEGNLTYYEHWINYNIPSIVQPGQYKVYFSDRSTNSNLAIPIEIRPASPSPS</sequence>
<feature type="non-terminal residue" evidence="2">
    <location>
        <position position="149"/>
    </location>
</feature>
<proteinExistence type="predicted"/>
<keyword evidence="3" id="KW-1185">Reference proteome</keyword>
<evidence type="ECO:0000256" key="1">
    <source>
        <dbReference type="SAM" id="MobiDB-lite"/>
    </source>
</evidence>
<reference evidence="2 3" key="1">
    <citation type="submission" date="2016-07" db="EMBL/GenBank/DDBJ databases">
        <title>Pervasive Adenine N6-methylation of Active Genes in Fungi.</title>
        <authorList>
            <consortium name="DOE Joint Genome Institute"/>
            <person name="Mondo S.J."/>
            <person name="Dannebaum R.O."/>
            <person name="Kuo R.C."/>
            <person name="Labutti K."/>
            <person name="Haridas S."/>
            <person name="Kuo A."/>
            <person name="Salamov A."/>
            <person name="Ahrendt S.R."/>
            <person name="Lipzen A."/>
            <person name="Sullivan W."/>
            <person name="Andreopoulos W.B."/>
            <person name="Clum A."/>
            <person name="Lindquist E."/>
            <person name="Daum C."/>
            <person name="Ramamoorthy G.K."/>
            <person name="Gryganskyi A."/>
            <person name="Culley D."/>
            <person name="Magnuson J.K."/>
            <person name="James T.Y."/>
            <person name="O'Malley M.A."/>
            <person name="Stajich J.E."/>
            <person name="Spatafora J.W."/>
            <person name="Visel A."/>
            <person name="Grigoriev I.V."/>
        </authorList>
    </citation>
    <scope>NUCLEOTIDE SEQUENCE [LARGE SCALE GENOMIC DNA]</scope>
    <source>
        <strain evidence="2 3">NRRL 3301</strain>
    </source>
</reference>
<feature type="region of interest" description="Disordered" evidence="1">
    <location>
        <begin position="57"/>
        <end position="80"/>
    </location>
</feature>
<name>A0A1X2GTT2_9FUNG</name>
<protein>
    <submittedName>
        <fullName evidence="2">Uncharacterized protein</fullName>
    </submittedName>
</protein>
<gene>
    <name evidence="2" type="ORF">DM01DRAFT_1274392</name>
</gene>
<dbReference type="EMBL" id="MCGT01000003">
    <property type="protein sequence ID" value="ORX61434.1"/>
    <property type="molecule type" value="Genomic_DNA"/>
</dbReference>
<evidence type="ECO:0000313" key="2">
    <source>
        <dbReference type="EMBL" id="ORX61434.1"/>
    </source>
</evidence>
<accession>A0A1X2GTT2</accession>
<dbReference type="AlphaFoldDB" id="A0A1X2GTT2"/>
<organism evidence="2 3">
    <name type="scientific">Hesseltinella vesiculosa</name>
    <dbReference type="NCBI Taxonomy" id="101127"/>
    <lineage>
        <taxon>Eukaryota</taxon>
        <taxon>Fungi</taxon>
        <taxon>Fungi incertae sedis</taxon>
        <taxon>Mucoromycota</taxon>
        <taxon>Mucoromycotina</taxon>
        <taxon>Mucoromycetes</taxon>
        <taxon>Mucorales</taxon>
        <taxon>Cunninghamellaceae</taxon>
        <taxon>Hesseltinella</taxon>
    </lineage>
</organism>